<gene>
    <name evidence="1" type="ORF">ACFS5P_11110</name>
</gene>
<dbReference type="RefSeq" id="WP_204730771.1">
    <property type="nucleotide sequence ID" value="NZ_JAFBDK010000024.1"/>
</dbReference>
<organism evidence="1 2">
    <name type="scientific">Jeotgalibacillus terrae</name>
    <dbReference type="NCBI Taxonomy" id="587735"/>
    <lineage>
        <taxon>Bacteria</taxon>
        <taxon>Bacillati</taxon>
        <taxon>Bacillota</taxon>
        <taxon>Bacilli</taxon>
        <taxon>Bacillales</taxon>
        <taxon>Caryophanaceae</taxon>
        <taxon>Jeotgalibacillus</taxon>
    </lineage>
</organism>
<proteinExistence type="predicted"/>
<reference evidence="2" key="1">
    <citation type="journal article" date="2019" name="Int. J. Syst. Evol. Microbiol.">
        <title>The Global Catalogue of Microorganisms (GCM) 10K type strain sequencing project: providing services to taxonomists for standard genome sequencing and annotation.</title>
        <authorList>
            <consortium name="The Broad Institute Genomics Platform"/>
            <consortium name="The Broad Institute Genome Sequencing Center for Infectious Disease"/>
            <person name="Wu L."/>
            <person name="Ma J."/>
        </authorList>
    </citation>
    <scope>NUCLEOTIDE SEQUENCE [LARGE SCALE GENOMIC DNA]</scope>
    <source>
        <strain evidence="2">KCTC 13528</strain>
    </source>
</reference>
<protein>
    <submittedName>
        <fullName evidence="1">Uncharacterized protein</fullName>
    </submittedName>
</protein>
<sequence length="57" mass="6641">MLSTTAYKQFYVSSSITNVTTLSALTYMTMYMNRQSIFNEITHGTDYEWLDLKAETK</sequence>
<evidence type="ECO:0000313" key="1">
    <source>
        <dbReference type="EMBL" id="MFD2912425.1"/>
    </source>
</evidence>
<dbReference type="Proteomes" id="UP001597561">
    <property type="component" value="Unassembled WGS sequence"/>
</dbReference>
<accession>A0ABW5ZJ95</accession>
<dbReference type="EMBL" id="JBHUPG010000020">
    <property type="protein sequence ID" value="MFD2912425.1"/>
    <property type="molecule type" value="Genomic_DNA"/>
</dbReference>
<keyword evidence="2" id="KW-1185">Reference proteome</keyword>
<name>A0ABW5ZJ95_9BACL</name>
<evidence type="ECO:0000313" key="2">
    <source>
        <dbReference type="Proteomes" id="UP001597561"/>
    </source>
</evidence>
<comment type="caution">
    <text evidence="1">The sequence shown here is derived from an EMBL/GenBank/DDBJ whole genome shotgun (WGS) entry which is preliminary data.</text>
</comment>